<evidence type="ECO:0000256" key="4">
    <source>
        <dbReference type="SAM" id="MobiDB-lite"/>
    </source>
</evidence>
<reference evidence="6" key="1">
    <citation type="submission" date="2025-08" db="UniProtKB">
        <authorList>
            <consortium name="Ensembl"/>
        </authorList>
    </citation>
    <scope>IDENTIFICATION</scope>
</reference>
<evidence type="ECO:0000259" key="5">
    <source>
        <dbReference type="Pfam" id="PF00557"/>
    </source>
</evidence>
<keyword evidence="7" id="KW-1185">Reference proteome</keyword>
<proteinExistence type="predicted"/>
<feature type="domain" description="Peptidase M24" evidence="5">
    <location>
        <begin position="168"/>
        <end position="232"/>
    </location>
</feature>
<reference evidence="6" key="2">
    <citation type="submission" date="2025-09" db="UniProtKB">
        <authorList>
            <consortium name="Ensembl"/>
        </authorList>
    </citation>
    <scope>IDENTIFICATION</scope>
</reference>
<feature type="compositionally biased region" description="Acidic residues" evidence="4">
    <location>
        <begin position="83"/>
        <end position="94"/>
    </location>
</feature>
<dbReference type="PANTHER" id="PTHR45777:SF2">
    <property type="entry name" value="METHIONINE AMINOPEPTIDASE 2"/>
    <property type="match status" value="1"/>
</dbReference>
<dbReference type="Pfam" id="PF00557">
    <property type="entry name" value="Peptidase_M24"/>
    <property type="match status" value="1"/>
</dbReference>
<protein>
    <recommendedName>
        <fullName evidence="5">Peptidase M24 domain-containing protein</fullName>
    </recommendedName>
</protein>
<dbReference type="GO" id="GO:0005737">
    <property type="term" value="C:cytoplasm"/>
    <property type="evidence" value="ECO:0007669"/>
    <property type="project" value="TreeGrafter"/>
</dbReference>
<evidence type="ECO:0000313" key="6">
    <source>
        <dbReference type="Ensembl" id="ENSLLEP00000043543.1"/>
    </source>
</evidence>
<dbReference type="InterPro" id="IPR050247">
    <property type="entry name" value="Met_Aminopeptidase_Type2"/>
</dbReference>
<evidence type="ECO:0000256" key="2">
    <source>
        <dbReference type="ARBA" id="ARBA00022670"/>
    </source>
</evidence>
<evidence type="ECO:0000313" key="7">
    <source>
        <dbReference type="Proteomes" id="UP000694569"/>
    </source>
</evidence>
<dbReference type="PANTHER" id="PTHR45777">
    <property type="entry name" value="METHIONINE AMINOPEPTIDASE 2"/>
    <property type="match status" value="1"/>
</dbReference>
<dbReference type="InterPro" id="IPR000994">
    <property type="entry name" value="Pept_M24"/>
</dbReference>
<evidence type="ECO:0000256" key="1">
    <source>
        <dbReference type="ARBA" id="ARBA00022438"/>
    </source>
</evidence>
<dbReference type="GeneTree" id="ENSGT00940000155016"/>
<keyword evidence="2" id="KW-0645">Protease</keyword>
<feature type="compositionally biased region" description="Basic residues" evidence="4">
    <location>
        <begin position="40"/>
        <end position="50"/>
    </location>
</feature>
<dbReference type="InterPro" id="IPR036005">
    <property type="entry name" value="Creatinase/aminopeptidase-like"/>
</dbReference>
<accession>A0A8C5QX87</accession>
<name>A0A8C5QX87_9ANUR</name>
<dbReference type="GO" id="GO:0004177">
    <property type="term" value="F:aminopeptidase activity"/>
    <property type="evidence" value="ECO:0007669"/>
    <property type="project" value="UniProtKB-KW"/>
</dbReference>
<organism evidence="6 7">
    <name type="scientific">Leptobrachium leishanense</name>
    <name type="common">Leishan spiny toad</name>
    <dbReference type="NCBI Taxonomy" id="445787"/>
    <lineage>
        <taxon>Eukaryota</taxon>
        <taxon>Metazoa</taxon>
        <taxon>Chordata</taxon>
        <taxon>Craniata</taxon>
        <taxon>Vertebrata</taxon>
        <taxon>Euteleostomi</taxon>
        <taxon>Amphibia</taxon>
        <taxon>Batrachia</taxon>
        <taxon>Anura</taxon>
        <taxon>Pelobatoidea</taxon>
        <taxon>Megophryidae</taxon>
        <taxon>Leptobrachium</taxon>
    </lineage>
</organism>
<dbReference type="GO" id="GO:0006508">
    <property type="term" value="P:proteolysis"/>
    <property type="evidence" value="ECO:0007669"/>
    <property type="project" value="UniProtKB-KW"/>
</dbReference>
<feature type="compositionally biased region" description="Basic residues" evidence="4">
    <location>
        <begin position="98"/>
        <end position="108"/>
    </location>
</feature>
<dbReference type="AlphaFoldDB" id="A0A8C5QX87"/>
<dbReference type="Proteomes" id="UP000694569">
    <property type="component" value="Unplaced"/>
</dbReference>
<dbReference type="OrthoDB" id="10068884at2759"/>
<dbReference type="Ensembl" id="ENSLLET00000045278.1">
    <property type="protein sequence ID" value="ENSLLEP00000043543.1"/>
    <property type="gene ID" value="ENSLLEG00000027678.1"/>
</dbReference>
<dbReference type="SUPFAM" id="SSF55920">
    <property type="entry name" value="Creatinase/aminopeptidase"/>
    <property type="match status" value="1"/>
</dbReference>
<keyword evidence="1" id="KW-0031">Aminopeptidase</keyword>
<dbReference type="Gene3D" id="3.90.230.10">
    <property type="entry name" value="Creatinase/methionine aminopeptidase superfamily"/>
    <property type="match status" value="1"/>
</dbReference>
<dbReference type="GO" id="GO:0008235">
    <property type="term" value="F:metalloexopeptidase activity"/>
    <property type="evidence" value="ECO:0007669"/>
    <property type="project" value="TreeGrafter"/>
</dbReference>
<keyword evidence="3" id="KW-0378">Hydrolase</keyword>
<evidence type="ECO:0000256" key="3">
    <source>
        <dbReference type="ARBA" id="ARBA00022801"/>
    </source>
</evidence>
<feature type="compositionally biased region" description="Basic and acidic residues" evidence="4">
    <location>
        <begin position="71"/>
        <end position="82"/>
    </location>
</feature>
<feature type="region of interest" description="Disordered" evidence="4">
    <location>
        <begin position="1"/>
        <end position="119"/>
    </location>
</feature>
<sequence length="338" mass="38116">MAGVELLPQSHGLADENGKKNVNGELEEEDVVVNGDVGTSKKKRKKKRNKAGQENEKEAGFPSSVDTVTKQLEKQTLETKEKDEEEEDGEAEDGSNEKKKKKKKKKGAKGQTDPPSIPICDLYTNGIFPKGQECEYPKAQDGRSAAWRTTNDEKKALDQANEEIWTDFRQAAEAQQQVRKYVMGFIKPGMTMNEICEKLEDCSRKLIKEKGLYAFPMGCSLNNCAAHYTPNAGDTTVPHTEFCAQRCDGARPFNARYCSTVKKMREDCNSSIDLRSFTFNAWRTNSRIARAFLREECNRALSAALNKHRLPSLCTRQWSCIHSIPVVSPLKETQKIYF</sequence>